<dbReference type="SUPFAM" id="SSF46785">
    <property type="entry name" value="Winged helix' DNA-binding domain"/>
    <property type="match status" value="1"/>
</dbReference>
<dbReference type="GO" id="GO:0003700">
    <property type="term" value="F:DNA-binding transcription factor activity"/>
    <property type="evidence" value="ECO:0007669"/>
    <property type="project" value="InterPro"/>
</dbReference>
<comment type="caution">
    <text evidence="2">The sequence shown here is derived from an EMBL/GenBank/DDBJ whole genome shotgun (WGS) entry which is preliminary data.</text>
</comment>
<gene>
    <name evidence="2" type="ORF">ABFB10_14535</name>
</gene>
<keyword evidence="3" id="KW-1185">Reference proteome</keyword>
<evidence type="ECO:0000313" key="3">
    <source>
        <dbReference type="Proteomes" id="UP001428774"/>
    </source>
</evidence>
<dbReference type="PANTHER" id="PTHR33164">
    <property type="entry name" value="TRANSCRIPTIONAL REGULATOR, MARR FAMILY"/>
    <property type="match status" value="1"/>
</dbReference>
<dbReference type="SMART" id="SM00347">
    <property type="entry name" value="HTH_MARR"/>
    <property type="match status" value="1"/>
</dbReference>
<dbReference type="InterPro" id="IPR039422">
    <property type="entry name" value="MarR/SlyA-like"/>
</dbReference>
<dbReference type="InterPro" id="IPR036388">
    <property type="entry name" value="WH-like_DNA-bd_sf"/>
</dbReference>
<dbReference type="InterPro" id="IPR036390">
    <property type="entry name" value="WH_DNA-bd_sf"/>
</dbReference>
<dbReference type="Proteomes" id="UP001428774">
    <property type="component" value="Unassembled WGS sequence"/>
</dbReference>
<dbReference type="PANTHER" id="PTHR33164:SF95">
    <property type="entry name" value="TRANSCRIPTIONAL REGULATOR"/>
    <property type="match status" value="1"/>
</dbReference>
<evidence type="ECO:0000259" key="1">
    <source>
        <dbReference type="PROSITE" id="PS50995"/>
    </source>
</evidence>
<dbReference type="GO" id="GO:0006950">
    <property type="term" value="P:response to stress"/>
    <property type="evidence" value="ECO:0007669"/>
    <property type="project" value="TreeGrafter"/>
</dbReference>
<sequence>MAIMRDIAELHEPEALARLVSYRIRLVQIAAYKTFEARVSGHGPAPRYYGMLKLIEANPGVPQARLAEAIFLDRSSLVPILQELEREGWLERRAAPQDRRVRRVFLTPEGAGRLVALERAVEEHEARLTAGLSAEDLETLHRLLLRLDDNLRDVQAGRV</sequence>
<dbReference type="EMBL" id="JBDNCH010000002">
    <property type="protein sequence ID" value="MEN9062028.1"/>
    <property type="molecule type" value="Genomic_DNA"/>
</dbReference>
<reference evidence="2 3" key="1">
    <citation type="submission" date="2024-05" db="EMBL/GenBank/DDBJ databases">
        <title>Genome sequence of Ponticoccus litoralis KCCM 90028.</title>
        <authorList>
            <person name="Kim J.M."/>
            <person name="Lee J.K."/>
            <person name="Choi B.J."/>
            <person name="Bayburt H."/>
            <person name="Baek J.H."/>
            <person name="Jeon C.O."/>
        </authorList>
    </citation>
    <scope>NUCLEOTIDE SEQUENCE [LARGE SCALE GENOMIC DNA]</scope>
    <source>
        <strain evidence="2 3">KCCM 90028</strain>
    </source>
</reference>
<name>A0AAW9STE6_9RHOB</name>
<dbReference type="PROSITE" id="PS50995">
    <property type="entry name" value="HTH_MARR_2"/>
    <property type="match status" value="1"/>
</dbReference>
<dbReference type="PRINTS" id="PR00598">
    <property type="entry name" value="HTHMARR"/>
</dbReference>
<proteinExistence type="predicted"/>
<dbReference type="Gene3D" id="1.10.10.10">
    <property type="entry name" value="Winged helix-like DNA-binding domain superfamily/Winged helix DNA-binding domain"/>
    <property type="match status" value="1"/>
</dbReference>
<accession>A0AAW9STE6</accession>
<evidence type="ECO:0000313" key="2">
    <source>
        <dbReference type="EMBL" id="MEN9062028.1"/>
    </source>
</evidence>
<dbReference type="AlphaFoldDB" id="A0AAW9STE6"/>
<dbReference type="InterPro" id="IPR000835">
    <property type="entry name" value="HTH_MarR-typ"/>
</dbReference>
<dbReference type="Pfam" id="PF12802">
    <property type="entry name" value="MarR_2"/>
    <property type="match status" value="1"/>
</dbReference>
<organism evidence="2 3">
    <name type="scientific">Ponticoccus litoralis</name>
    <dbReference type="NCBI Taxonomy" id="422297"/>
    <lineage>
        <taxon>Bacteria</taxon>
        <taxon>Pseudomonadati</taxon>
        <taxon>Pseudomonadota</taxon>
        <taxon>Alphaproteobacteria</taxon>
        <taxon>Rhodobacterales</taxon>
        <taxon>Roseobacteraceae</taxon>
        <taxon>Ponticoccus</taxon>
    </lineage>
</organism>
<feature type="domain" description="HTH marR-type" evidence="1">
    <location>
        <begin position="13"/>
        <end position="149"/>
    </location>
</feature>
<protein>
    <submittedName>
        <fullName evidence="2">MarR family transcriptional regulator</fullName>
    </submittedName>
</protein>
<dbReference type="RefSeq" id="WP_347167045.1">
    <property type="nucleotide sequence ID" value="NZ_JBDNCH010000002.1"/>
</dbReference>